<protein>
    <submittedName>
        <fullName evidence="1">Phosphonate C-P lyase system protein PhnH</fullName>
    </submittedName>
</protein>
<dbReference type="NCBIfam" id="TIGR03292">
    <property type="entry name" value="PhnH_redo"/>
    <property type="match status" value="1"/>
</dbReference>
<dbReference type="SUPFAM" id="SSF159709">
    <property type="entry name" value="PhnH-like"/>
    <property type="match status" value="1"/>
</dbReference>
<dbReference type="Proteomes" id="UP000823937">
    <property type="component" value="Unassembled WGS sequence"/>
</dbReference>
<organism evidence="1 2">
    <name type="scientific">Candidatus Pseudogracilibacillus intestinigallinarum</name>
    <dbReference type="NCBI Taxonomy" id="2838742"/>
    <lineage>
        <taxon>Bacteria</taxon>
        <taxon>Bacillati</taxon>
        <taxon>Bacillota</taxon>
        <taxon>Bacilli</taxon>
        <taxon>Bacillales</taxon>
        <taxon>Bacillaceae</taxon>
        <taxon>Pseudogracilibacillus</taxon>
    </lineage>
</organism>
<gene>
    <name evidence="1" type="primary">phnH</name>
    <name evidence="1" type="ORF">H9895_09160</name>
</gene>
<dbReference type="Pfam" id="PF05845">
    <property type="entry name" value="PhnH"/>
    <property type="match status" value="1"/>
</dbReference>
<sequence>MELNDVHGTQKAYRKILQSMARPGENFILPNETNNMMAYVTCLEGTKTLLYTLLDSSVTFHIPTENQQMIDLISTYTLARHETIEKADFIICPKGTTEEQLIRCMEKCAIGTLTDPHLSTTFIIEQSMNEQLPSLPITGPGVKEVNKMKLGVPEHVLAVREARLQEFPLGFDMIFVQEDGNIFSLPRTSHVGRKVTQ</sequence>
<proteinExistence type="predicted"/>
<dbReference type="InterPro" id="IPR008772">
    <property type="entry name" value="Phosphonate_metab_PhnH"/>
</dbReference>
<evidence type="ECO:0000313" key="1">
    <source>
        <dbReference type="EMBL" id="HIV75232.1"/>
    </source>
</evidence>
<dbReference type="GO" id="GO:0016829">
    <property type="term" value="F:lyase activity"/>
    <property type="evidence" value="ECO:0007669"/>
    <property type="project" value="UniProtKB-KW"/>
</dbReference>
<accession>A0A9D1PND6</accession>
<reference evidence="1" key="1">
    <citation type="journal article" date="2021" name="PeerJ">
        <title>Extensive microbial diversity within the chicken gut microbiome revealed by metagenomics and culture.</title>
        <authorList>
            <person name="Gilroy R."/>
            <person name="Ravi A."/>
            <person name="Getino M."/>
            <person name="Pursley I."/>
            <person name="Horton D.L."/>
            <person name="Alikhan N.F."/>
            <person name="Baker D."/>
            <person name="Gharbi K."/>
            <person name="Hall N."/>
            <person name="Watson M."/>
            <person name="Adriaenssens E.M."/>
            <person name="Foster-Nyarko E."/>
            <person name="Jarju S."/>
            <person name="Secka A."/>
            <person name="Antonio M."/>
            <person name="Oren A."/>
            <person name="Chaudhuri R.R."/>
            <person name="La Ragione R."/>
            <person name="Hildebrand F."/>
            <person name="Pallen M.J."/>
        </authorList>
    </citation>
    <scope>NUCLEOTIDE SEQUENCE</scope>
    <source>
        <strain evidence="1">CHK169-2315</strain>
    </source>
</reference>
<keyword evidence="1" id="KW-0456">Lyase</keyword>
<reference evidence="1" key="2">
    <citation type="submission" date="2021-04" db="EMBL/GenBank/DDBJ databases">
        <authorList>
            <person name="Gilroy R."/>
        </authorList>
    </citation>
    <scope>NUCLEOTIDE SEQUENCE</scope>
    <source>
        <strain evidence="1">CHK169-2315</strain>
    </source>
</reference>
<dbReference type="InterPro" id="IPR038058">
    <property type="entry name" value="PhnH-like_sp"/>
</dbReference>
<dbReference type="EMBL" id="DXHX01000129">
    <property type="protein sequence ID" value="HIV75232.1"/>
    <property type="molecule type" value="Genomic_DNA"/>
</dbReference>
<dbReference type="Gene3D" id="3.40.50.11310">
    <property type="entry name" value="Bacterial phosphonate metabolism protein PhnH"/>
    <property type="match status" value="1"/>
</dbReference>
<dbReference type="AlphaFoldDB" id="A0A9D1PND6"/>
<comment type="caution">
    <text evidence="1">The sequence shown here is derived from an EMBL/GenBank/DDBJ whole genome shotgun (WGS) entry which is preliminary data.</text>
</comment>
<evidence type="ECO:0000313" key="2">
    <source>
        <dbReference type="Proteomes" id="UP000823937"/>
    </source>
</evidence>
<dbReference type="GO" id="GO:0019634">
    <property type="term" value="P:organic phosphonate metabolic process"/>
    <property type="evidence" value="ECO:0007669"/>
    <property type="project" value="InterPro"/>
</dbReference>
<name>A0A9D1PND6_9BACI</name>